<keyword evidence="8 12" id="KW-0406">Ion transport</keyword>
<evidence type="ECO:0000256" key="8">
    <source>
        <dbReference type="ARBA" id="ARBA00023065"/>
    </source>
</evidence>
<reference evidence="14 15" key="1">
    <citation type="submission" date="2020-11" db="EMBL/GenBank/DDBJ databases">
        <authorList>
            <person name="Wallbank WR R."/>
            <person name="Pardo Diaz C."/>
            <person name="Kozak K."/>
            <person name="Martin S."/>
            <person name="Jiggins C."/>
            <person name="Moest M."/>
            <person name="Warren A I."/>
            <person name="Generalovic N T."/>
            <person name="Byers J.R.P. K."/>
            <person name="Montejo-Kovacevich G."/>
            <person name="Yen C E."/>
        </authorList>
    </citation>
    <scope>NUCLEOTIDE SEQUENCE [LARGE SCALE GENOMIC DNA]</scope>
</reference>
<name>A0A7R8YU23_HERIL</name>
<evidence type="ECO:0000256" key="10">
    <source>
        <dbReference type="ARBA" id="ARBA00023201"/>
    </source>
</evidence>
<evidence type="ECO:0000256" key="6">
    <source>
        <dbReference type="ARBA" id="ARBA00022989"/>
    </source>
</evidence>
<keyword evidence="9 13" id="KW-0472">Membrane</keyword>
<evidence type="ECO:0000256" key="5">
    <source>
        <dbReference type="ARBA" id="ARBA00022692"/>
    </source>
</evidence>
<keyword evidence="11 12" id="KW-0407">Ion channel</keyword>
<dbReference type="FunCoup" id="A0A7R8YU23">
    <property type="interactions" value="29"/>
</dbReference>
<keyword evidence="6 13" id="KW-1133">Transmembrane helix</keyword>
<evidence type="ECO:0000256" key="3">
    <source>
        <dbReference type="ARBA" id="ARBA00022448"/>
    </source>
</evidence>
<dbReference type="Pfam" id="PF00858">
    <property type="entry name" value="ASC"/>
    <property type="match status" value="3"/>
</dbReference>
<dbReference type="GO" id="GO:0005886">
    <property type="term" value="C:plasma membrane"/>
    <property type="evidence" value="ECO:0007669"/>
    <property type="project" value="TreeGrafter"/>
</dbReference>
<keyword evidence="7" id="KW-0915">Sodium</keyword>
<dbReference type="PANTHER" id="PTHR11690">
    <property type="entry name" value="AMILORIDE-SENSITIVE SODIUM CHANNEL-RELATED"/>
    <property type="match status" value="1"/>
</dbReference>
<dbReference type="Gene3D" id="2.60.470.10">
    <property type="entry name" value="Acid-sensing ion channels like domains"/>
    <property type="match status" value="3"/>
</dbReference>
<dbReference type="Proteomes" id="UP000594454">
    <property type="component" value="Chromosome 3"/>
</dbReference>
<proteinExistence type="inferred from homology"/>
<feature type="transmembrane region" description="Helical" evidence="13">
    <location>
        <begin position="68"/>
        <end position="87"/>
    </location>
</feature>
<evidence type="ECO:0000256" key="1">
    <source>
        <dbReference type="ARBA" id="ARBA00004141"/>
    </source>
</evidence>
<organism evidence="14 15">
    <name type="scientific">Hermetia illucens</name>
    <name type="common">Black soldier fly</name>
    <dbReference type="NCBI Taxonomy" id="343691"/>
    <lineage>
        <taxon>Eukaryota</taxon>
        <taxon>Metazoa</taxon>
        <taxon>Ecdysozoa</taxon>
        <taxon>Arthropoda</taxon>
        <taxon>Hexapoda</taxon>
        <taxon>Insecta</taxon>
        <taxon>Pterygota</taxon>
        <taxon>Neoptera</taxon>
        <taxon>Endopterygota</taxon>
        <taxon>Diptera</taxon>
        <taxon>Brachycera</taxon>
        <taxon>Stratiomyomorpha</taxon>
        <taxon>Stratiomyidae</taxon>
        <taxon>Hermetiinae</taxon>
        <taxon>Hermetia</taxon>
    </lineage>
</organism>
<feature type="transmembrane region" description="Helical" evidence="13">
    <location>
        <begin position="690"/>
        <end position="709"/>
    </location>
</feature>
<keyword evidence="5 12" id="KW-0812">Transmembrane</keyword>
<keyword evidence="10 12" id="KW-0739">Sodium transport</keyword>
<evidence type="ECO:0000256" key="12">
    <source>
        <dbReference type="RuleBase" id="RU000679"/>
    </source>
</evidence>
<comment type="similarity">
    <text evidence="2 12">Belongs to the amiloride-sensitive sodium channel (TC 1.A.6) family.</text>
</comment>
<dbReference type="InParanoid" id="A0A7R8YU23"/>
<evidence type="ECO:0000256" key="11">
    <source>
        <dbReference type="ARBA" id="ARBA00023303"/>
    </source>
</evidence>
<evidence type="ECO:0000313" key="15">
    <source>
        <dbReference type="Proteomes" id="UP000594454"/>
    </source>
</evidence>
<evidence type="ECO:0000256" key="13">
    <source>
        <dbReference type="SAM" id="Phobius"/>
    </source>
</evidence>
<dbReference type="AlphaFoldDB" id="A0A7R8YU23"/>
<protein>
    <recommendedName>
        <fullName evidence="16">Sodium channel protein Nach</fullName>
    </recommendedName>
</protein>
<evidence type="ECO:0008006" key="16">
    <source>
        <dbReference type="Google" id="ProtNLM"/>
    </source>
</evidence>
<dbReference type="GO" id="GO:0015280">
    <property type="term" value="F:ligand-gated sodium channel activity"/>
    <property type="evidence" value="ECO:0007669"/>
    <property type="project" value="TreeGrafter"/>
</dbReference>
<gene>
    <name evidence="14" type="ORF">HERILL_LOCUS8497</name>
</gene>
<dbReference type="PANTHER" id="PTHR11690:SF237">
    <property type="entry name" value="PICKPOCKET 16-RELATED"/>
    <property type="match status" value="1"/>
</dbReference>
<evidence type="ECO:0000256" key="4">
    <source>
        <dbReference type="ARBA" id="ARBA00022461"/>
    </source>
</evidence>
<comment type="subcellular location">
    <subcellularLocation>
        <location evidence="1">Membrane</location>
        <topology evidence="1">Multi-pass membrane protein</topology>
    </subcellularLocation>
</comment>
<evidence type="ECO:0000313" key="14">
    <source>
        <dbReference type="EMBL" id="CAD7085672.1"/>
    </source>
</evidence>
<keyword evidence="4 12" id="KW-0894">Sodium channel</keyword>
<dbReference type="EMBL" id="LR899011">
    <property type="protein sequence ID" value="CAD7085672.1"/>
    <property type="molecule type" value="Genomic_DNA"/>
</dbReference>
<keyword evidence="15" id="KW-1185">Reference proteome</keyword>
<dbReference type="OrthoDB" id="6502088at2759"/>
<dbReference type="InterPro" id="IPR001873">
    <property type="entry name" value="ENaC"/>
</dbReference>
<accession>A0A7R8YU23</accession>
<evidence type="ECO:0000256" key="2">
    <source>
        <dbReference type="ARBA" id="ARBA00007193"/>
    </source>
</evidence>
<keyword evidence="3 12" id="KW-0813">Transport</keyword>
<dbReference type="PRINTS" id="PR01078">
    <property type="entry name" value="AMINACHANNEL"/>
</dbReference>
<sequence>MESWSPNGQAWSVQIGNSNKLQRQKHGEFSRKWYNFWLVDALKHYCNTTGLHGFNYITRSDTTRSEKIFWIIVVIIAIITAIVLVVISSNWSSETPTVTVIESTHFNTWNVPFPAVSICNFNKISKRKAMQQARMLKKPPNITVDKLAKLFLRILDFVEVTDGRKEDYKTLGAILAENNVSTLEMYEKLAPDCDEMLRRCVWKGTQTRCDTLFQTANSSIGICCSFNNHGTESHHYSLINPENIPVDDLAKLFLLALDFIGTSRSEYSEYLKLGRVLKANGINGLILLQLLVPSCKEMLVECLLKKSKVRCDEIFLPVNSSEGICCSFNYFGHKDVNSHRGRTYKAPRKPYRVGSSGYQTGLSVLLDPQVDDYFGTYLSSYGFRVLIHSSYDFPDTNAETKVLPLNTENFIAILPQSLYATKAVAQLKPEVRNCLLHYEKELSVMKRYSYVNCMAECRAVLTYDLCKCLPMRYLNNGSFPSCGMESIFCIMENINVFTGAIPGLNETILRRHDFRKGRCECLPDCELNLYPTEVASADLIRPKSINKTAKITNKVIAHIYFNDMVSTRYRKDIFQDWIQLLGITANELVQKIWALPFVLVVAILDCFKLTEVSSCTPLIKMVSKNKIATISLQYINDNKKPITVTKHCNPKFESFEKCSLLKSLESYCSSTALHGCGYITTNDVSQFEQIAWFIIVLVAIILCFVLLWLSYAWSKEIPTITVIESTHFTTLDVPFPAVTICSINKISKSRAYRLAKSLTNTENVTIDELAKLFLLALDFIGTSRSAYREYLKLGRILKANGMTDLQLLQQLVPPCREMLAECLLKGRKVECGVLFQPSKTSEGFCCSFNYLGLGMTNLDEESIYRLPKKPFRVGSSGYQTGLSVLLNAHVDDYFGTYLSSYGFRILIHDSYDYPDANAEIKVLPLNTENFIGVLPSSSYATKDVAKLRPEIRNCYFYNEKKWHSKTQEQGYRACLLQRYDINKISEGYIPRLDSATW</sequence>
<evidence type="ECO:0000256" key="9">
    <source>
        <dbReference type="ARBA" id="ARBA00023136"/>
    </source>
</evidence>
<evidence type="ECO:0000256" key="7">
    <source>
        <dbReference type="ARBA" id="ARBA00023053"/>
    </source>
</evidence>